<feature type="non-terminal residue" evidence="1">
    <location>
        <position position="1"/>
    </location>
</feature>
<organism evidence="1 2">
    <name type="scientific">Vibrio harveyi</name>
    <name type="common">Beneckea harveyi</name>
    <dbReference type="NCBI Taxonomy" id="669"/>
    <lineage>
        <taxon>Bacteria</taxon>
        <taxon>Pseudomonadati</taxon>
        <taxon>Pseudomonadota</taxon>
        <taxon>Gammaproteobacteria</taxon>
        <taxon>Vibrionales</taxon>
        <taxon>Vibrionaceae</taxon>
        <taxon>Vibrio</taxon>
    </lineage>
</organism>
<proteinExistence type="predicted"/>
<evidence type="ECO:0000313" key="1">
    <source>
        <dbReference type="EMBL" id="EKM33303.1"/>
    </source>
</evidence>
<evidence type="ECO:0000313" key="2">
    <source>
        <dbReference type="Proteomes" id="UP000008367"/>
    </source>
</evidence>
<reference evidence="1 2" key="1">
    <citation type="submission" date="2012-10" db="EMBL/GenBank/DDBJ databases">
        <title>Genome sequence of Vibrio Cholerae HENC-02.</title>
        <authorList>
            <person name="Eppinger M."/>
            <person name="Hasan N.A."/>
            <person name="Sengamalay N."/>
            <person name="Hine E."/>
            <person name="Su Q."/>
            <person name="Daugherty S.C."/>
            <person name="Young S."/>
            <person name="Sadzewicz L."/>
            <person name="Tallon L."/>
            <person name="Cebula T.A."/>
            <person name="Ravel J."/>
            <person name="Colwell R.R."/>
        </authorList>
    </citation>
    <scope>NUCLEOTIDE SEQUENCE [LARGE SCALE GENOMIC DNA]</scope>
    <source>
        <strain evidence="1 2">HENC-02</strain>
    </source>
</reference>
<protein>
    <submittedName>
        <fullName evidence="1">Uncharacterized protein</fullName>
    </submittedName>
</protein>
<dbReference type="Proteomes" id="UP000008367">
    <property type="component" value="Unassembled WGS sequence"/>
</dbReference>
<accession>A0A454D3Q2</accession>
<name>A0A454D3Q2_VIBHA</name>
<comment type="caution">
    <text evidence="1">The sequence shown here is derived from an EMBL/GenBank/DDBJ whole genome shotgun (WGS) entry which is preliminary data.</text>
</comment>
<sequence length="9" mass="958">LSSSDFSIC</sequence>
<dbReference type="EMBL" id="AJSR01000346">
    <property type="protein sequence ID" value="EKM33303.1"/>
    <property type="molecule type" value="Genomic_DNA"/>
</dbReference>
<gene>
    <name evidence="1" type="ORF">VCHENC02_1220B</name>
</gene>